<dbReference type="InterPro" id="IPR016169">
    <property type="entry name" value="FAD-bd_PCMH_sub2"/>
</dbReference>
<dbReference type="Pfam" id="PF01565">
    <property type="entry name" value="FAD_binding_4"/>
    <property type="match status" value="1"/>
</dbReference>
<dbReference type="STRING" id="6832.A0A553PM28"/>
<dbReference type="FunFam" id="3.30.465.10:FF:000006">
    <property type="entry name" value="Delta(24)-sterol reductase"/>
    <property type="match status" value="1"/>
</dbReference>
<evidence type="ECO:0000256" key="7">
    <source>
        <dbReference type="ARBA" id="ARBA00023140"/>
    </source>
</evidence>
<reference evidence="12 13" key="1">
    <citation type="journal article" date="2018" name="Nat. Ecol. Evol.">
        <title>Genomic signatures of mitonuclear coevolution across populations of Tigriopus californicus.</title>
        <authorList>
            <person name="Barreto F.S."/>
            <person name="Watson E.T."/>
            <person name="Lima T.G."/>
            <person name="Willett C.S."/>
            <person name="Edmands S."/>
            <person name="Li W."/>
            <person name="Burton R.S."/>
        </authorList>
    </citation>
    <scope>NUCLEOTIDE SEQUENCE [LARGE SCALE GENOMIC DNA]</scope>
    <source>
        <strain evidence="12 13">San Diego</strain>
    </source>
</reference>
<evidence type="ECO:0000256" key="4">
    <source>
        <dbReference type="ARBA" id="ARBA00022692"/>
    </source>
</evidence>
<evidence type="ECO:0000256" key="6">
    <source>
        <dbReference type="ARBA" id="ARBA00023136"/>
    </source>
</evidence>
<evidence type="ECO:0000256" key="3">
    <source>
        <dbReference type="ARBA" id="ARBA00012405"/>
    </source>
</evidence>
<dbReference type="PANTHER" id="PTHR10801:SF2">
    <property type="entry name" value="FAD-BINDING PCMH-TYPE DOMAIN-CONTAINING PROTEIN"/>
    <property type="match status" value="1"/>
</dbReference>
<evidence type="ECO:0000256" key="5">
    <source>
        <dbReference type="ARBA" id="ARBA00022989"/>
    </source>
</evidence>
<comment type="caution">
    <text evidence="12">The sequence shown here is derived from an EMBL/GenBank/DDBJ whole genome shotgun (WGS) entry which is preliminary data.</text>
</comment>
<evidence type="ECO:0000256" key="10">
    <source>
        <dbReference type="SAM" id="Phobius"/>
    </source>
</evidence>
<proteinExistence type="predicted"/>
<keyword evidence="13" id="KW-1185">Reference proteome</keyword>
<dbReference type="AlphaFoldDB" id="A0A553PM28"/>
<accession>A0A553PM28</accession>
<dbReference type="OrthoDB" id="415825at2759"/>
<evidence type="ECO:0000259" key="11">
    <source>
        <dbReference type="PROSITE" id="PS51387"/>
    </source>
</evidence>
<evidence type="ECO:0000256" key="1">
    <source>
        <dbReference type="ARBA" id="ARBA00004167"/>
    </source>
</evidence>
<dbReference type="GO" id="GO:0005777">
    <property type="term" value="C:peroxisome"/>
    <property type="evidence" value="ECO:0007669"/>
    <property type="project" value="UniProtKB-SubCell"/>
</dbReference>
<dbReference type="InterPro" id="IPR036318">
    <property type="entry name" value="FAD-bd_PCMH-like_sf"/>
</dbReference>
<dbReference type="PROSITE" id="PS51387">
    <property type="entry name" value="FAD_PCMH"/>
    <property type="match status" value="1"/>
</dbReference>
<organism evidence="12 13">
    <name type="scientific">Tigriopus californicus</name>
    <name type="common">Marine copepod</name>
    <dbReference type="NCBI Taxonomy" id="6832"/>
    <lineage>
        <taxon>Eukaryota</taxon>
        <taxon>Metazoa</taxon>
        <taxon>Ecdysozoa</taxon>
        <taxon>Arthropoda</taxon>
        <taxon>Crustacea</taxon>
        <taxon>Multicrustacea</taxon>
        <taxon>Hexanauplia</taxon>
        <taxon>Copepoda</taxon>
        <taxon>Harpacticoida</taxon>
        <taxon>Harpacticidae</taxon>
        <taxon>Tigriopus</taxon>
    </lineage>
</organism>
<keyword evidence="7" id="KW-0576">Peroxisome</keyword>
<dbReference type="SUPFAM" id="SSF56176">
    <property type="entry name" value="FAD-binding/transporter-associated domain-like"/>
    <property type="match status" value="1"/>
</dbReference>
<evidence type="ECO:0000256" key="2">
    <source>
        <dbReference type="ARBA" id="ARBA00004275"/>
    </source>
</evidence>
<dbReference type="GO" id="GO:0050614">
    <property type="term" value="F:Delta24-sterol reductase activity"/>
    <property type="evidence" value="ECO:0007669"/>
    <property type="project" value="UniProtKB-EC"/>
</dbReference>
<dbReference type="OMA" id="TKWLYAH"/>
<evidence type="ECO:0000313" key="13">
    <source>
        <dbReference type="Proteomes" id="UP000318571"/>
    </source>
</evidence>
<comment type="subcellular location">
    <subcellularLocation>
        <location evidence="1">Membrane</location>
        <topology evidence="1">Single-pass membrane protein</topology>
    </subcellularLocation>
    <subcellularLocation>
        <location evidence="2">Peroxisome</location>
    </subcellularLocation>
</comment>
<feature type="transmembrane region" description="Helical" evidence="10">
    <location>
        <begin position="16"/>
        <end position="37"/>
    </location>
</feature>
<evidence type="ECO:0000256" key="8">
    <source>
        <dbReference type="ARBA" id="ARBA00051033"/>
    </source>
</evidence>
<feature type="domain" description="FAD-binding PCMH-type" evidence="11">
    <location>
        <begin position="42"/>
        <end position="218"/>
    </location>
</feature>
<dbReference type="GO" id="GO:0000246">
    <property type="term" value="F:Delta24(24-1) sterol reductase activity"/>
    <property type="evidence" value="ECO:0007669"/>
    <property type="project" value="TreeGrafter"/>
</dbReference>
<dbReference type="EC" id="1.3.1.72" evidence="3"/>
<keyword evidence="5 10" id="KW-1133">Transmembrane helix</keyword>
<evidence type="ECO:0000313" key="12">
    <source>
        <dbReference type="EMBL" id="TRY78727.1"/>
    </source>
</evidence>
<protein>
    <recommendedName>
        <fullName evidence="3">Delta(24)-sterol reductase</fullName>
        <ecNumber evidence="3">1.3.1.72</ecNumber>
    </recommendedName>
</protein>
<comment type="catalytic activity">
    <reaction evidence="8">
        <text>lanosterol + NADPH + H(+) = 24,25-dihydrolanosterol + NADP(+)</text>
        <dbReference type="Rhea" id="RHEA:33919"/>
        <dbReference type="ChEBI" id="CHEBI:15378"/>
        <dbReference type="ChEBI" id="CHEBI:16521"/>
        <dbReference type="ChEBI" id="CHEBI:28113"/>
        <dbReference type="ChEBI" id="CHEBI:57783"/>
        <dbReference type="ChEBI" id="CHEBI:58349"/>
    </reaction>
    <physiologicalReaction direction="left-to-right" evidence="8">
        <dbReference type="Rhea" id="RHEA:33920"/>
    </physiologicalReaction>
</comment>
<dbReference type="GO" id="GO:0016020">
    <property type="term" value="C:membrane"/>
    <property type="evidence" value="ECO:0007669"/>
    <property type="project" value="UniProtKB-SubCell"/>
</dbReference>
<dbReference type="PANTHER" id="PTHR10801">
    <property type="entry name" value="24-DEHYDROCHOLESTEROL REDUCTASE"/>
    <property type="match status" value="1"/>
</dbReference>
<name>A0A553PM28_TIGCA</name>
<sequence>MSLHGMLSWLVVKCPWIPVLFLIPCCIIYDTIAFIRFRWASIFHSRDTRRHEERVQHVQEQVREWKKSGSTATMCTARPGYQSITLQTLKYKKSCQKIEINMPDIISIDTEKKTVRVEPMVTIGQLNDYLIGRGWTLPVVPELDDLTIGGLVMGGGIESTSHKYGLFQYICRMYEMVLADGSVVQCSRDHMTDLWVAIPFSYGTLGFLTAVDLDIIPFKKYIKLTYIPVEGLDNVVEVLEKETRDPANDSVEGILYSLNEAVIMTGVFTDECENWRLNKIGRWFKPLFHAHVKQFLKPEDTIPKVEYIPTLHFFHRHDKSCFWLVDYIVPFINHWIFRWFFGWTMPPKHAMIKILKEKFVPPNMLNQFVCQDLAVQFKHLKGLAELSDEMTKVYPIWLCPCNHLLTPEQEKFSMFKWNDLNVDFGVYGFTGVKSYHPVEGQKRFEKYMIDNEGFPALYAETQFTEEEFRQMVNLDTYERLRRELNCEGAFPHLYEKVSKLGRTSI</sequence>
<evidence type="ECO:0000256" key="9">
    <source>
        <dbReference type="ARBA" id="ARBA00052927"/>
    </source>
</evidence>
<dbReference type="Gene3D" id="3.30.465.10">
    <property type="match status" value="1"/>
</dbReference>
<dbReference type="InterPro" id="IPR016166">
    <property type="entry name" value="FAD-bd_PCMH"/>
</dbReference>
<dbReference type="EMBL" id="VCGU01000003">
    <property type="protein sequence ID" value="TRY78727.1"/>
    <property type="molecule type" value="Genomic_DNA"/>
</dbReference>
<comment type="catalytic activity">
    <reaction evidence="9">
        <text>5alpha-cholest-8-en-3beta-ol + NADP(+) = zymosterol + NADPH + H(+)</text>
        <dbReference type="Rhea" id="RHEA:36399"/>
        <dbReference type="ChEBI" id="CHEBI:15378"/>
        <dbReference type="ChEBI" id="CHEBI:16608"/>
        <dbReference type="ChEBI" id="CHEBI:18252"/>
        <dbReference type="ChEBI" id="CHEBI:57783"/>
        <dbReference type="ChEBI" id="CHEBI:58349"/>
        <dbReference type="EC" id="1.3.1.72"/>
    </reaction>
    <physiologicalReaction direction="right-to-left" evidence="9">
        <dbReference type="Rhea" id="RHEA:36401"/>
    </physiologicalReaction>
</comment>
<dbReference type="InterPro" id="IPR006094">
    <property type="entry name" value="Oxid_FAD_bind_N"/>
</dbReference>
<keyword evidence="4 10" id="KW-0812">Transmembrane</keyword>
<dbReference type="InterPro" id="IPR040165">
    <property type="entry name" value="Diminuto-like"/>
</dbReference>
<dbReference type="GO" id="GO:0071949">
    <property type="term" value="F:FAD binding"/>
    <property type="evidence" value="ECO:0007669"/>
    <property type="project" value="InterPro"/>
</dbReference>
<dbReference type="GO" id="GO:0008202">
    <property type="term" value="P:steroid metabolic process"/>
    <property type="evidence" value="ECO:0007669"/>
    <property type="project" value="TreeGrafter"/>
</dbReference>
<keyword evidence="6 10" id="KW-0472">Membrane</keyword>
<gene>
    <name evidence="12" type="ORF">TCAL_09304</name>
</gene>
<dbReference type="Proteomes" id="UP000318571">
    <property type="component" value="Chromosome 11"/>
</dbReference>